<evidence type="ECO:0000313" key="3">
    <source>
        <dbReference type="Proteomes" id="UP001501183"/>
    </source>
</evidence>
<dbReference type="InterPro" id="IPR029058">
    <property type="entry name" value="AB_hydrolase_fold"/>
</dbReference>
<accession>A0ABP8NZR1</accession>
<proteinExistence type="predicted"/>
<protein>
    <submittedName>
        <fullName evidence="2">Prolyl oligopeptidase family serine peptidase</fullName>
    </submittedName>
</protein>
<organism evidence="2 3">
    <name type="scientific">Rhodococcus olei</name>
    <dbReference type="NCBI Taxonomy" id="2161675"/>
    <lineage>
        <taxon>Bacteria</taxon>
        <taxon>Bacillati</taxon>
        <taxon>Actinomycetota</taxon>
        <taxon>Actinomycetes</taxon>
        <taxon>Mycobacteriales</taxon>
        <taxon>Nocardiaceae</taxon>
        <taxon>Rhodococcus</taxon>
    </lineage>
</organism>
<keyword evidence="1" id="KW-0732">Signal</keyword>
<dbReference type="SUPFAM" id="SSF53474">
    <property type="entry name" value="alpha/beta-Hydrolases"/>
    <property type="match status" value="1"/>
</dbReference>
<sequence length="369" mass="37927">MLLGAVAAVVVSAGLPPLAAAANDAPGTVATVEALPAAASVPGAGAEYRLTYWTADHSGAPRLSTGAVHVPSGPPPPGGWPVVSYAHGTIGLADQCAPSAAGNIPQESDFTARWLRRGYAVVATDYAGLGTPGELTYLDGLAAAHNVIDMVRAARAVDPALSSRWIAAGLSQGGHAALNTAHVATAYAPDLDYRGAVALGAPTNLDQVFALGRPGIPNLGLAGLTKFVLFTMVGMRDARPDLNIDSYLSPRGRELARIATQVCTVEFNDHVGNASVGDLFSRPLDDLRPAMADYLGVPTTGYDRPLFLGQGVVDLVVPIPLTLAFVGQLTASQTDLTFRTYPDADHIGTLAAAFDDAAAFADRGLAAAR</sequence>
<dbReference type="PIRSF" id="PIRSF029171">
    <property type="entry name" value="Esterase_LipA"/>
    <property type="match status" value="1"/>
</dbReference>
<dbReference type="EMBL" id="BAABFB010000029">
    <property type="protein sequence ID" value="GAA4475459.1"/>
    <property type="molecule type" value="Genomic_DNA"/>
</dbReference>
<dbReference type="Proteomes" id="UP001501183">
    <property type="component" value="Unassembled WGS sequence"/>
</dbReference>
<comment type="caution">
    <text evidence="2">The sequence shown here is derived from an EMBL/GenBank/DDBJ whole genome shotgun (WGS) entry which is preliminary data.</text>
</comment>
<feature type="chain" id="PRO_5047162295" evidence="1">
    <location>
        <begin position="22"/>
        <end position="369"/>
    </location>
</feature>
<name>A0ABP8NZR1_9NOCA</name>
<gene>
    <name evidence="2" type="ORF">GCM10023094_12930</name>
</gene>
<dbReference type="Pfam" id="PF03583">
    <property type="entry name" value="LIP"/>
    <property type="match status" value="1"/>
</dbReference>
<feature type="signal peptide" evidence="1">
    <location>
        <begin position="1"/>
        <end position="21"/>
    </location>
</feature>
<evidence type="ECO:0000256" key="1">
    <source>
        <dbReference type="SAM" id="SignalP"/>
    </source>
</evidence>
<dbReference type="InterPro" id="IPR005152">
    <property type="entry name" value="Lipase_secreted"/>
</dbReference>
<reference evidence="3" key="1">
    <citation type="journal article" date="2019" name="Int. J. Syst. Evol. Microbiol.">
        <title>The Global Catalogue of Microorganisms (GCM) 10K type strain sequencing project: providing services to taxonomists for standard genome sequencing and annotation.</title>
        <authorList>
            <consortium name="The Broad Institute Genomics Platform"/>
            <consortium name="The Broad Institute Genome Sequencing Center for Infectious Disease"/>
            <person name="Wu L."/>
            <person name="Ma J."/>
        </authorList>
    </citation>
    <scope>NUCLEOTIDE SEQUENCE [LARGE SCALE GENOMIC DNA]</scope>
    <source>
        <strain evidence="3">JCM 32206</strain>
    </source>
</reference>
<dbReference type="Gene3D" id="3.40.50.1820">
    <property type="entry name" value="alpha/beta hydrolase"/>
    <property type="match status" value="2"/>
</dbReference>
<dbReference type="PANTHER" id="PTHR34853">
    <property type="match status" value="1"/>
</dbReference>
<keyword evidence="3" id="KW-1185">Reference proteome</keyword>
<evidence type="ECO:0000313" key="2">
    <source>
        <dbReference type="EMBL" id="GAA4475459.1"/>
    </source>
</evidence>
<dbReference type="PANTHER" id="PTHR34853:SF1">
    <property type="entry name" value="LIPASE 5"/>
    <property type="match status" value="1"/>
</dbReference>